<reference evidence="1 2" key="1">
    <citation type="submission" date="2020-08" db="EMBL/GenBank/DDBJ databases">
        <title>Genome public.</title>
        <authorList>
            <person name="Liu C."/>
            <person name="Sun Q."/>
        </authorList>
    </citation>
    <scope>NUCLEOTIDE SEQUENCE [LARGE SCALE GENOMIC DNA]</scope>
    <source>
        <strain evidence="1 2">BX1</strain>
    </source>
</reference>
<dbReference type="Gene3D" id="3.30.2010.20">
    <property type="match status" value="1"/>
</dbReference>
<evidence type="ECO:0000313" key="1">
    <source>
        <dbReference type="EMBL" id="MBC8576086.1"/>
    </source>
</evidence>
<protein>
    <submittedName>
        <fullName evidence="1">Metallopeptidase family protein</fullName>
    </submittedName>
</protein>
<evidence type="ECO:0000313" key="2">
    <source>
        <dbReference type="Proteomes" id="UP000658131"/>
    </source>
</evidence>
<dbReference type="EMBL" id="JACRTB010000008">
    <property type="protein sequence ID" value="MBC8576086.1"/>
    <property type="molecule type" value="Genomic_DNA"/>
</dbReference>
<sequence>MVSIEEMERMLSALLDELPAPLFEGLNGGVSLLEEERPDPEISEVYVLGEYVQDLLGNSIVLYYGSFAQVFGDVARSAMEKELRKTLRHEFRHHIEAMAGACNLDVEDARRMEEYRREDAACRGGKPKAKK</sequence>
<comment type="caution">
    <text evidence="1">The sequence shown here is derived from an EMBL/GenBank/DDBJ whole genome shotgun (WGS) entry which is preliminary data.</text>
</comment>
<accession>A0ABR7NI41</accession>
<dbReference type="Proteomes" id="UP000658131">
    <property type="component" value="Unassembled WGS sequence"/>
</dbReference>
<dbReference type="RefSeq" id="WP_262399637.1">
    <property type="nucleotide sequence ID" value="NZ_JACRTB010000008.1"/>
</dbReference>
<dbReference type="CDD" id="cd12953">
    <property type="entry name" value="MMP_TTHA0227"/>
    <property type="match status" value="1"/>
</dbReference>
<gene>
    <name evidence="1" type="ORF">H8717_06650</name>
</gene>
<dbReference type="SUPFAM" id="SSF55486">
    <property type="entry name" value="Metalloproteases ('zincins'), catalytic domain"/>
    <property type="match status" value="1"/>
</dbReference>
<organism evidence="1 2">
    <name type="scientific">Yanshouia hominis</name>
    <dbReference type="NCBI Taxonomy" id="2763673"/>
    <lineage>
        <taxon>Bacteria</taxon>
        <taxon>Bacillati</taxon>
        <taxon>Bacillota</taxon>
        <taxon>Clostridia</taxon>
        <taxon>Eubacteriales</taxon>
        <taxon>Oscillospiraceae</taxon>
        <taxon>Yanshouia</taxon>
    </lineage>
</organism>
<keyword evidence="2" id="KW-1185">Reference proteome</keyword>
<dbReference type="InterPro" id="IPR038555">
    <property type="entry name" value="Zincin_1_sf"/>
</dbReference>
<name>A0ABR7NI41_9FIRM</name>
<proteinExistence type="predicted"/>